<evidence type="ECO:0000313" key="2">
    <source>
        <dbReference type="Proteomes" id="UP000245771"/>
    </source>
</evidence>
<dbReference type="RefSeq" id="XP_025354605.1">
    <property type="nucleotide sequence ID" value="XM_025501861.1"/>
</dbReference>
<organism evidence="1 2">
    <name type="scientific">Meira miltonrushii</name>
    <dbReference type="NCBI Taxonomy" id="1280837"/>
    <lineage>
        <taxon>Eukaryota</taxon>
        <taxon>Fungi</taxon>
        <taxon>Dikarya</taxon>
        <taxon>Basidiomycota</taxon>
        <taxon>Ustilaginomycotina</taxon>
        <taxon>Exobasidiomycetes</taxon>
        <taxon>Exobasidiales</taxon>
        <taxon>Brachybasidiaceae</taxon>
        <taxon>Meira</taxon>
    </lineage>
</organism>
<dbReference type="Proteomes" id="UP000245771">
    <property type="component" value="Unassembled WGS sequence"/>
</dbReference>
<sequence length="168" mass="18808">MSSMYGSNPVLELMQKADRLAEAFDSTHQHTLPIVQELLGVLTSPSSADCDPMERVEQKLGYLRIALEHMEKSVTEMMSMLYQVDVFLEQPQTQGVSSKDPRAALEHVSDLFHMYQSELLEKREALADLTCEEISPADFAQRWSSLDSVKSGRKQTMDDLADLLAGLG</sequence>
<proteinExistence type="predicted"/>
<dbReference type="OrthoDB" id="3344725at2759"/>
<accession>A0A316VDG6</accession>
<evidence type="ECO:0000313" key="1">
    <source>
        <dbReference type="EMBL" id="PWN34303.1"/>
    </source>
</evidence>
<keyword evidence="2" id="KW-1185">Reference proteome</keyword>
<name>A0A316VDG6_9BASI</name>
<dbReference type="GeneID" id="37023642"/>
<gene>
    <name evidence="1" type="ORF">FA14DRAFT_191372</name>
</gene>
<protein>
    <submittedName>
        <fullName evidence="1">Uncharacterized protein</fullName>
    </submittedName>
</protein>
<reference evidence="1 2" key="1">
    <citation type="journal article" date="2018" name="Mol. Biol. Evol.">
        <title>Broad Genomic Sampling Reveals a Smut Pathogenic Ancestry of the Fungal Clade Ustilaginomycotina.</title>
        <authorList>
            <person name="Kijpornyongpan T."/>
            <person name="Mondo S.J."/>
            <person name="Barry K."/>
            <person name="Sandor L."/>
            <person name="Lee J."/>
            <person name="Lipzen A."/>
            <person name="Pangilinan J."/>
            <person name="LaButti K."/>
            <person name="Hainaut M."/>
            <person name="Henrissat B."/>
            <person name="Grigoriev I.V."/>
            <person name="Spatafora J.W."/>
            <person name="Aime M.C."/>
        </authorList>
    </citation>
    <scope>NUCLEOTIDE SEQUENCE [LARGE SCALE GENOMIC DNA]</scope>
    <source>
        <strain evidence="1 2">MCA 3882</strain>
    </source>
</reference>
<dbReference type="InParanoid" id="A0A316VDG6"/>
<dbReference type="EMBL" id="KZ819604">
    <property type="protein sequence ID" value="PWN34303.1"/>
    <property type="molecule type" value="Genomic_DNA"/>
</dbReference>
<dbReference type="AlphaFoldDB" id="A0A316VDG6"/>